<keyword evidence="2" id="KW-1185">Reference proteome</keyword>
<evidence type="ECO:0000313" key="1">
    <source>
        <dbReference type="EMBL" id="KAI4866520.1"/>
    </source>
</evidence>
<protein>
    <submittedName>
        <fullName evidence="1">Heterokaryon incompatibility protein-domain-containing protein</fullName>
    </submittedName>
</protein>
<proteinExistence type="predicted"/>
<gene>
    <name evidence="1" type="ORF">F4820DRAFT_250497</name>
</gene>
<comment type="caution">
    <text evidence="1">The sequence shown here is derived from an EMBL/GenBank/DDBJ whole genome shotgun (WGS) entry which is preliminary data.</text>
</comment>
<accession>A0ACB9Z5T2</accession>
<evidence type="ECO:0000313" key="2">
    <source>
        <dbReference type="Proteomes" id="UP001497700"/>
    </source>
</evidence>
<reference evidence="1 2" key="1">
    <citation type="journal article" date="2022" name="New Phytol.">
        <title>Ecological generalism drives hyperdiversity of secondary metabolite gene clusters in xylarialean endophytes.</title>
        <authorList>
            <person name="Franco M.E.E."/>
            <person name="Wisecaver J.H."/>
            <person name="Arnold A.E."/>
            <person name="Ju Y.M."/>
            <person name="Slot J.C."/>
            <person name="Ahrendt S."/>
            <person name="Moore L.P."/>
            <person name="Eastman K.E."/>
            <person name="Scott K."/>
            <person name="Konkel Z."/>
            <person name="Mondo S.J."/>
            <person name="Kuo A."/>
            <person name="Hayes R.D."/>
            <person name="Haridas S."/>
            <person name="Andreopoulos B."/>
            <person name="Riley R."/>
            <person name="LaButti K."/>
            <person name="Pangilinan J."/>
            <person name="Lipzen A."/>
            <person name="Amirebrahimi M."/>
            <person name="Yan J."/>
            <person name="Adam C."/>
            <person name="Keymanesh K."/>
            <person name="Ng V."/>
            <person name="Louie K."/>
            <person name="Northen T."/>
            <person name="Drula E."/>
            <person name="Henrissat B."/>
            <person name="Hsieh H.M."/>
            <person name="Youens-Clark K."/>
            <person name="Lutzoni F."/>
            <person name="Miadlikowska J."/>
            <person name="Eastwood D.C."/>
            <person name="Hamelin R.C."/>
            <person name="Grigoriev I.V."/>
            <person name="U'Ren J.M."/>
        </authorList>
    </citation>
    <scope>NUCLEOTIDE SEQUENCE [LARGE SCALE GENOMIC DNA]</scope>
    <source>
        <strain evidence="1 2">CBS 119005</strain>
    </source>
</reference>
<dbReference type="Proteomes" id="UP001497700">
    <property type="component" value="Unassembled WGS sequence"/>
</dbReference>
<organism evidence="1 2">
    <name type="scientific">Hypoxylon rubiginosum</name>
    <dbReference type="NCBI Taxonomy" id="110542"/>
    <lineage>
        <taxon>Eukaryota</taxon>
        <taxon>Fungi</taxon>
        <taxon>Dikarya</taxon>
        <taxon>Ascomycota</taxon>
        <taxon>Pezizomycotina</taxon>
        <taxon>Sordariomycetes</taxon>
        <taxon>Xylariomycetidae</taxon>
        <taxon>Xylariales</taxon>
        <taxon>Hypoxylaceae</taxon>
        <taxon>Hypoxylon</taxon>
    </lineage>
</organism>
<dbReference type="EMBL" id="MU393458">
    <property type="protein sequence ID" value="KAI4866520.1"/>
    <property type="molecule type" value="Genomic_DNA"/>
</dbReference>
<name>A0ACB9Z5T2_9PEZI</name>
<sequence>MNQEFCERCRDLFNLETLRKVSGHAYRHGQAQAIGQSAFNGCPFCGLMCHVKICEVFGFPKDAEFFECDPEDWVVVHVRSRTEGSLIDSIEIEIEGEEERGYCRVFAAEDDPSSALTSFRPVETDVASPTVVSAARQLISSCRDTHPACRAVTEAQPPTRVLDVSRSNGALIYLCSASHLSGEDYVALSYCWGGDQPLKLLSNNKTGLENGIPFTSLPQTLQDAVTCSKALGYRYLWVDALCIMQDSESDRLKEIGNMASIYRNAAVTITAVVAGSVSEGYLDYNRLDSIESAFETWRSGTAHCPVNIELDDGRIGMLSIIPQVEGRNATKFMPLNKRGWCLQESMLPRRLLYYGPQELLFRCLTVNCQSVVPSVIDYTNGIDPPRIPSGERHDLNSKRLWYDIVRDFSLRKVSLAEDRIHAIGGVISELERKWEDECIFGIWKSRLLEDLCWLSKNESLVERSRHAPSWSWMSLNSGIEVNYMNFETVDAIFHDISEKTIHLTCRVMTKSHPLRGEIGHNPDFKITSDESDGKHVDYLYIGTARWNDIILGTPRYGCIAIAAIEVEDSVFRRVGLVDRMISPNPAFGIGIWMESMPKKIMLI</sequence>